<evidence type="ECO:0000313" key="6">
    <source>
        <dbReference type="Proteomes" id="UP001217089"/>
    </source>
</evidence>
<dbReference type="PANTHER" id="PTHR16055:SF2">
    <property type="entry name" value="INTEGRATOR COMPLEX SUBUNIT 10"/>
    <property type="match status" value="1"/>
</dbReference>
<proteinExistence type="inferred from homology"/>
<comment type="subcellular location">
    <subcellularLocation>
        <location evidence="1">Nucleus</location>
    </subcellularLocation>
</comment>
<keyword evidence="4" id="KW-0539">Nucleus</keyword>
<evidence type="ECO:0000256" key="1">
    <source>
        <dbReference type="ARBA" id="ARBA00004123"/>
    </source>
</evidence>
<evidence type="ECO:0000313" key="5">
    <source>
        <dbReference type="EMBL" id="KAJ8316269.1"/>
    </source>
</evidence>
<dbReference type="EMBL" id="JARBDR010000328">
    <property type="protein sequence ID" value="KAJ8316269.1"/>
    <property type="molecule type" value="Genomic_DNA"/>
</dbReference>
<dbReference type="Proteomes" id="UP001217089">
    <property type="component" value="Unassembled WGS sequence"/>
</dbReference>
<dbReference type="InterPro" id="IPR026164">
    <property type="entry name" value="Int_cplx_su10"/>
</dbReference>
<evidence type="ECO:0000256" key="3">
    <source>
        <dbReference type="ARBA" id="ARBA00016811"/>
    </source>
</evidence>
<dbReference type="PANTHER" id="PTHR16055">
    <property type="entry name" value="INTEGRATOR COMPLEX SUBUNIT 10"/>
    <property type="match status" value="1"/>
</dbReference>
<comment type="similarity">
    <text evidence="2">Belongs to the Integrator subunit 10 family.</text>
</comment>
<dbReference type="PRINTS" id="PR02106">
    <property type="entry name" value="INTSUBUNIT10"/>
</dbReference>
<feature type="non-terminal residue" evidence="5">
    <location>
        <position position="629"/>
    </location>
</feature>
<gene>
    <name evidence="5" type="ORF">KUTeg_006283</name>
</gene>
<accession>A0ABQ9FG27</accession>
<protein>
    <recommendedName>
        <fullName evidence="3">Integrator complex subunit 10</fullName>
    </recommendedName>
</protein>
<comment type="caution">
    <text evidence="5">The sequence shown here is derived from an EMBL/GenBank/DDBJ whole genome shotgun (WGS) entry which is preliminary data.</text>
</comment>
<keyword evidence="6" id="KW-1185">Reference proteome</keyword>
<sequence>MAASMNVDVQISDEDWLVSRARTCMKSDPFAAKSWMITARTLFPKNFTIQFEAYNLEKIGKNVKEAAKLLEEMFVSFPSEVRLWSEIQTILEVIQCDTTETRNVFLTEIFAAISSHTQCQMLLNVAEKINDTLDQCRMLLLAMRKFSNLVNEHGLKLLETLHRAEREAKFSTPVNCYRKLFVCDVLPLVLQKCKTVELATKQYYKWLNMAIEFYVIYITQSPNQSTASIGIPQSSDLLSPTKKIKKVYIARLNDKESLVQDPWGNLLKLLHHVGSRIGWDEEGDLFTQSRDLQWQQVISLYNRSKQPGAGSHNKQILYTTVVLFLECSSASNSIPLVMIEGFKHEQSPEQYQPKVKKAKTDSTPQIIASNCVTDSQKITQSFLMAFKCYELLNSTPDLQREFLGLCESWKMETWSWMGHYQTDMLMYQGAFQDAVEHLQNFSSTTPGSMQIRNSIQMACCYFCLGKLAKACEMVLNVIKDLPDGQPKSEADIEPVAEGTGRHLVLTKCTDSQILPYSIELLLSCFKERALSSKQDDDALGHMIVLLQYDWPKQGSVFLEATKKIQTQGSFTYNLFFNYVVNIDILEEFAFLKTPDGGKVNLDILPCSTKLIAHIIKKFLTLILKNIKKE</sequence>
<name>A0ABQ9FG27_TEGGR</name>
<reference evidence="5 6" key="1">
    <citation type="submission" date="2022-12" db="EMBL/GenBank/DDBJ databases">
        <title>Chromosome-level genome of Tegillarca granosa.</title>
        <authorList>
            <person name="Kim J."/>
        </authorList>
    </citation>
    <scope>NUCLEOTIDE SEQUENCE [LARGE SCALE GENOMIC DNA]</scope>
    <source>
        <strain evidence="5">Teg-2019</strain>
        <tissue evidence="5">Adductor muscle</tissue>
    </source>
</reference>
<evidence type="ECO:0000256" key="4">
    <source>
        <dbReference type="ARBA" id="ARBA00023242"/>
    </source>
</evidence>
<organism evidence="5 6">
    <name type="scientific">Tegillarca granosa</name>
    <name type="common">Malaysian cockle</name>
    <name type="synonym">Anadara granosa</name>
    <dbReference type="NCBI Taxonomy" id="220873"/>
    <lineage>
        <taxon>Eukaryota</taxon>
        <taxon>Metazoa</taxon>
        <taxon>Spiralia</taxon>
        <taxon>Lophotrochozoa</taxon>
        <taxon>Mollusca</taxon>
        <taxon>Bivalvia</taxon>
        <taxon>Autobranchia</taxon>
        <taxon>Pteriomorphia</taxon>
        <taxon>Arcoida</taxon>
        <taxon>Arcoidea</taxon>
        <taxon>Arcidae</taxon>
        <taxon>Tegillarca</taxon>
    </lineage>
</organism>
<dbReference type="Pfam" id="PF21045">
    <property type="entry name" value="INT10"/>
    <property type="match status" value="2"/>
</dbReference>
<evidence type="ECO:0000256" key="2">
    <source>
        <dbReference type="ARBA" id="ARBA00010391"/>
    </source>
</evidence>